<sequence length="169" mass="18802">MPKTWKKVDVVALVSAKQAEDDAHDLWTKESKDTDHSDQSRLTACSLMLRRAIESMLSEHGVTAEFGGLCTEENDPQSQPVAMITMLFQGERAAVPVWPCVDRVTIYSAPENGSRLTGEPLALVGNGQRAWSTAQEWCADGRRPKADRKLSWVDATTWTERLIQLFQAA</sequence>
<accession>A0ABP7SE04</accession>
<name>A0ABP7SE04_9PSEU</name>
<protein>
    <submittedName>
        <fullName evidence="1">Uncharacterized protein</fullName>
    </submittedName>
</protein>
<reference evidence="2" key="1">
    <citation type="journal article" date="2019" name="Int. J. Syst. Evol. Microbiol.">
        <title>The Global Catalogue of Microorganisms (GCM) 10K type strain sequencing project: providing services to taxonomists for standard genome sequencing and annotation.</title>
        <authorList>
            <consortium name="The Broad Institute Genomics Platform"/>
            <consortium name="The Broad Institute Genome Sequencing Center for Infectious Disease"/>
            <person name="Wu L."/>
            <person name="Ma J."/>
        </authorList>
    </citation>
    <scope>NUCLEOTIDE SEQUENCE [LARGE SCALE GENOMIC DNA]</scope>
    <source>
        <strain evidence="2">JCM 17342</strain>
    </source>
</reference>
<evidence type="ECO:0000313" key="2">
    <source>
        <dbReference type="Proteomes" id="UP001501747"/>
    </source>
</evidence>
<evidence type="ECO:0000313" key="1">
    <source>
        <dbReference type="EMBL" id="GAA4010472.1"/>
    </source>
</evidence>
<organism evidence="1 2">
    <name type="scientific">Allokutzneria multivorans</name>
    <dbReference type="NCBI Taxonomy" id="1142134"/>
    <lineage>
        <taxon>Bacteria</taxon>
        <taxon>Bacillati</taxon>
        <taxon>Actinomycetota</taxon>
        <taxon>Actinomycetes</taxon>
        <taxon>Pseudonocardiales</taxon>
        <taxon>Pseudonocardiaceae</taxon>
        <taxon>Allokutzneria</taxon>
    </lineage>
</organism>
<dbReference type="EMBL" id="BAABAL010000012">
    <property type="protein sequence ID" value="GAA4010472.1"/>
    <property type="molecule type" value="Genomic_DNA"/>
</dbReference>
<comment type="caution">
    <text evidence="1">The sequence shown here is derived from an EMBL/GenBank/DDBJ whole genome shotgun (WGS) entry which is preliminary data.</text>
</comment>
<dbReference type="Proteomes" id="UP001501747">
    <property type="component" value="Unassembled WGS sequence"/>
</dbReference>
<gene>
    <name evidence="1" type="ORF">GCM10022247_35850</name>
</gene>
<proteinExistence type="predicted"/>
<keyword evidence="2" id="KW-1185">Reference proteome</keyword>